<evidence type="ECO:0000313" key="2">
    <source>
        <dbReference type="Proteomes" id="UP000886501"/>
    </source>
</evidence>
<protein>
    <submittedName>
        <fullName evidence="1">Uncharacterized protein</fullName>
    </submittedName>
</protein>
<comment type="caution">
    <text evidence="1">The sequence shown here is derived from an EMBL/GenBank/DDBJ whole genome shotgun (WGS) entry which is preliminary data.</text>
</comment>
<sequence length="217" mass="24475">MYRRESEEFDPDYLRKCRQDLGVYLTFVSCRRRFLAPSLVLIIEKLRADPNEINVAYLRSLIHTIDPSRYPDADPSTAVTEKGPTPGIDTVLFLLCANLGTLFFACFAAVVGREWAKYFIRTRRGSAAEKSLDRQQKLDKMGRRHFRVIMEGLPVMLQIVLVFLLHAVLQYLWTIDHAAVPYLIAIIAAAISMTVSSMIASGRGEAAVTLACFITSR</sequence>
<accession>A0ACB6ZDF6</accession>
<gene>
    <name evidence="1" type="ORF">BDM02DRAFT_3187969</name>
</gene>
<keyword evidence="2" id="KW-1185">Reference proteome</keyword>
<reference evidence="1" key="1">
    <citation type="submission" date="2019-10" db="EMBL/GenBank/DDBJ databases">
        <authorList>
            <consortium name="DOE Joint Genome Institute"/>
            <person name="Kuo A."/>
            <person name="Miyauchi S."/>
            <person name="Kiss E."/>
            <person name="Drula E."/>
            <person name="Kohler A."/>
            <person name="Sanchez-Garcia M."/>
            <person name="Andreopoulos B."/>
            <person name="Barry K.W."/>
            <person name="Bonito G."/>
            <person name="Buee M."/>
            <person name="Carver A."/>
            <person name="Chen C."/>
            <person name="Cichocki N."/>
            <person name="Clum A."/>
            <person name="Culley D."/>
            <person name="Crous P.W."/>
            <person name="Fauchery L."/>
            <person name="Girlanda M."/>
            <person name="Hayes R."/>
            <person name="Keri Z."/>
            <person name="Labutti K."/>
            <person name="Lipzen A."/>
            <person name="Lombard V."/>
            <person name="Magnuson J."/>
            <person name="Maillard F."/>
            <person name="Morin E."/>
            <person name="Murat C."/>
            <person name="Nolan M."/>
            <person name="Ohm R."/>
            <person name="Pangilinan J."/>
            <person name="Pereira M."/>
            <person name="Perotto S."/>
            <person name="Peter M."/>
            <person name="Riley R."/>
            <person name="Sitrit Y."/>
            <person name="Stielow B."/>
            <person name="Szollosi G."/>
            <person name="Zifcakova L."/>
            <person name="Stursova M."/>
            <person name="Spatafora J.W."/>
            <person name="Tedersoo L."/>
            <person name="Vaario L.-M."/>
            <person name="Yamada A."/>
            <person name="Yan M."/>
            <person name="Wang P."/>
            <person name="Xu J."/>
            <person name="Bruns T."/>
            <person name="Baldrian P."/>
            <person name="Vilgalys R."/>
            <person name="Henrissat B."/>
            <person name="Grigoriev I.V."/>
            <person name="Hibbett D."/>
            <person name="Nagy L.G."/>
            <person name="Martin F.M."/>
        </authorList>
    </citation>
    <scope>NUCLEOTIDE SEQUENCE</scope>
    <source>
        <strain evidence="1">P2</strain>
    </source>
</reference>
<proteinExistence type="predicted"/>
<reference evidence="1" key="2">
    <citation type="journal article" date="2020" name="Nat. Commun.">
        <title>Large-scale genome sequencing of mycorrhizal fungi provides insights into the early evolution of symbiotic traits.</title>
        <authorList>
            <person name="Miyauchi S."/>
            <person name="Kiss E."/>
            <person name="Kuo A."/>
            <person name="Drula E."/>
            <person name="Kohler A."/>
            <person name="Sanchez-Garcia M."/>
            <person name="Morin E."/>
            <person name="Andreopoulos B."/>
            <person name="Barry K.W."/>
            <person name="Bonito G."/>
            <person name="Buee M."/>
            <person name="Carver A."/>
            <person name="Chen C."/>
            <person name="Cichocki N."/>
            <person name="Clum A."/>
            <person name="Culley D."/>
            <person name="Crous P.W."/>
            <person name="Fauchery L."/>
            <person name="Girlanda M."/>
            <person name="Hayes R.D."/>
            <person name="Keri Z."/>
            <person name="LaButti K."/>
            <person name="Lipzen A."/>
            <person name="Lombard V."/>
            <person name="Magnuson J."/>
            <person name="Maillard F."/>
            <person name="Murat C."/>
            <person name="Nolan M."/>
            <person name="Ohm R.A."/>
            <person name="Pangilinan J."/>
            <person name="Pereira M.F."/>
            <person name="Perotto S."/>
            <person name="Peter M."/>
            <person name="Pfister S."/>
            <person name="Riley R."/>
            <person name="Sitrit Y."/>
            <person name="Stielow J.B."/>
            <person name="Szollosi G."/>
            <person name="Zifcakova L."/>
            <person name="Stursova M."/>
            <person name="Spatafora J.W."/>
            <person name="Tedersoo L."/>
            <person name="Vaario L.M."/>
            <person name="Yamada A."/>
            <person name="Yan M."/>
            <person name="Wang P."/>
            <person name="Xu J."/>
            <person name="Bruns T."/>
            <person name="Baldrian P."/>
            <person name="Vilgalys R."/>
            <person name="Dunand C."/>
            <person name="Henrissat B."/>
            <person name="Grigoriev I.V."/>
            <person name="Hibbett D."/>
            <person name="Nagy L.G."/>
            <person name="Martin F.M."/>
        </authorList>
    </citation>
    <scope>NUCLEOTIDE SEQUENCE</scope>
    <source>
        <strain evidence="1">P2</strain>
    </source>
</reference>
<organism evidence="1 2">
    <name type="scientific">Thelephora ganbajun</name>
    <name type="common">Ganba fungus</name>
    <dbReference type="NCBI Taxonomy" id="370292"/>
    <lineage>
        <taxon>Eukaryota</taxon>
        <taxon>Fungi</taxon>
        <taxon>Dikarya</taxon>
        <taxon>Basidiomycota</taxon>
        <taxon>Agaricomycotina</taxon>
        <taxon>Agaricomycetes</taxon>
        <taxon>Thelephorales</taxon>
        <taxon>Thelephoraceae</taxon>
        <taxon>Thelephora</taxon>
    </lineage>
</organism>
<evidence type="ECO:0000313" key="1">
    <source>
        <dbReference type="EMBL" id="KAF9647448.1"/>
    </source>
</evidence>
<dbReference type="EMBL" id="MU118033">
    <property type="protein sequence ID" value="KAF9647448.1"/>
    <property type="molecule type" value="Genomic_DNA"/>
</dbReference>
<name>A0ACB6ZDF6_THEGA</name>
<dbReference type="Proteomes" id="UP000886501">
    <property type="component" value="Unassembled WGS sequence"/>
</dbReference>